<proteinExistence type="predicted"/>
<protein>
    <submittedName>
        <fullName evidence="2">Uncharacterized protein</fullName>
    </submittedName>
</protein>
<name>A0ABQ2JI91_9SPHN</name>
<dbReference type="Proteomes" id="UP000605099">
    <property type="component" value="Unassembled WGS sequence"/>
</dbReference>
<dbReference type="EMBL" id="BMLK01000005">
    <property type="protein sequence ID" value="GGN46262.1"/>
    <property type="molecule type" value="Genomic_DNA"/>
</dbReference>
<evidence type="ECO:0000313" key="3">
    <source>
        <dbReference type="Proteomes" id="UP000605099"/>
    </source>
</evidence>
<comment type="caution">
    <text evidence="2">The sequence shown here is derived from an EMBL/GenBank/DDBJ whole genome shotgun (WGS) entry which is preliminary data.</text>
</comment>
<reference evidence="3" key="1">
    <citation type="journal article" date="2019" name="Int. J. Syst. Evol. Microbiol.">
        <title>The Global Catalogue of Microorganisms (GCM) 10K type strain sequencing project: providing services to taxonomists for standard genome sequencing and annotation.</title>
        <authorList>
            <consortium name="The Broad Institute Genomics Platform"/>
            <consortium name="The Broad Institute Genome Sequencing Center for Infectious Disease"/>
            <person name="Wu L."/>
            <person name="Ma J."/>
        </authorList>
    </citation>
    <scope>NUCLEOTIDE SEQUENCE [LARGE SCALE GENOMIC DNA]</scope>
    <source>
        <strain evidence="3">CGMCC 1.6784</strain>
    </source>
</reference>
<evidence type="ECO:0000313" key="2">
    <source>
        <dbReference type="EMBL" id="GGN46262.1"/>
    </source>
</evidence>
<feature type="region of interest" description="Disordered" evidence="1">
    <location>
        <begin position="98"/>
        <end position="118"/>
    </location>
</feature>
<accession>A0ABQ2JI91</accession>
<gene>
    <name evidence="2" type="ORF">GCM10011349_13240</name>
</gene>
<keyword evidence="3" id="KW-1185">Reference proteome</keyword>
<sequence length="183" mass="20185">MQMEEFVLHRSSGRRRQNVCHTFGRTMCTVRSRKGIVHIEIAEFGQRSRKIRIIRFLASMEAGIFEQDDIAIFQLRYGGLRHIADAIITECHGAADGSGERGGNGLQRQLRHGSAPGAAEMGQYDDACTPFGKLPDCGHLPVDPGRVGDPAVVDRYIQIGAHKYTLALHIKVVESGVLIGHVR</sequence>
<evidence type="ECO:0000256" key="1">
    <source>
        <dbReference type="SAM" id="MobiDB-lite"/>
    </source>
</evidence>
<organism evidence="2 3">
    <name type="scientific">Novosphingobium indicum</name>
    <dbReference type="NCBI Taxonomy" id="462949"/>
    <lineage>
        <taxon>Bacteria</taxon>
        <taxon>Pseudomonadati</taxon>
        <taxon>Pseudomonadota</taxon>
        <taxon>Alphaproteobacteria</taxon>
        <taxon>Sphingomonadales</taxon>
        <taxon>Sphingomonadaceae</taxon>
        <taxon>Novosphingobium</taxon>
    </lineage>
</organism>